<comment type="caution">
    <text evidence="1">The sequence shown here is derived from an EMBL/GenBank/DDBJ whole genome shotgun (WGS) entry which is preliminary data.</text>
</comment>
<reference evidence="1" key="1">
    <citation type="submission" date="2023-03" db="EMBL/GenBank/DDBJ databases">
        <title>Massive genome expansion in bonnet fungi (Mycena s.s.) driven by repeated elements and novel gene families across ecological guilds.</title>
        <authorList>
            <consortium name="Lawrence Berkeley National Laboratory"/>
            <person name="Harder C.B."/>
            <person name="Miyauchi S."/>
            <person name="Viragh M."/>
            <person name="Kuo A."/>
            <person name="Thoen E."/>
            <person name="Andreopoulos B."/>
            <person name="Lu D."/>
            <person name="Skrede I."/>
            <person name="Drula E."/>
            <person name="Henrissat B."/>
            <person name="Morin E."/>
            <person name="Kohler A."/>
            <person name="Barry K."/>
            <person name="LaButti K."/>
            <person name="Morin E."/>
            <person name="Salamov A."/>
            <person name="Lipzen A."/>
            <person name="Mereny Z."/>
            <person name="Hegedus B."/>
            <person name="Baldrian P."/>
            <person name="Stursova M."/>
            <person name="Weitz H."/>
            <person name="Taylor A."/>
            <person name="Grigoriev I.V."/>
            <person name="Nagy L.G."/>
            <person name="Martin F."/>
            <person name="Kauserud H."/>
        </authorList>
    </citation>
    <scope>NUCLEOTIDE SEQUENCE</scope>
    <source>
        <strain evidence="1">CBHHK002</strain>
    </source>
</reference>
<gene>
    <name evidence="1" type="ORF">DFH08DRAFT_689611</name>
</gene>
<dbReference type="Proteomes" id="UP001218218">
    <property type="component" value="Unassembled WGS sequence"/>
</dbReference>
<feature type="non-terminal residue" evidence="1">
    <location>
        <position position="186"/>
    </location>
</feature>
<proteinExistence type="predicted"/>
<dbReference type="AlphaFoldDB" id="A0AAD7AE56"/>
<evidence type="ECO:0000313" key="1">
    <source>
        <dbReference type="EMBL" id="KAJ7356525.1"/>
    </source>
</evidence>
<sequence length="186" mass="20874">VVVFHDDTQQCTDAASYVDKLLPVHLQNSGLVRHYHGGMSKDYLTKVFDDFSDPNGTCKILHATKGASTMRFPHLATRSILMTEFRDLMAGRRGKVAVYLVMAEPWVYTVSLDAVNPNGTDPDRPISGRLVKDAKKPQRAGLAMILYVQSTVCLREMIHRYLADNSPEGTCFRVPPIFLCRFKELA</sequence>
<dbReference type="InterPro" id="IPR027417">
    <property type="entry name" value="P-loop_NTPase"/>
</dbReference>
<name>A0AAD7AE56_9AGAR</name>
<evidence type="ECO:0000313" key="2">
    <source>
        <dbReference type="Proteomes" id="UP001218218"/>
    </source>
</evidence>
<dbReference type="EMBL" id="JARIHO010000008">
    <property type="protein sequence ID" value="KAJ7356525.1"/>
    <property type="molecule type" value="Genomic_DNA"/>
</dbReference>
<dbReference type="SUPFAM" id="SSF52540">
    <property type="entry name" value="P-loop containing nucleoside triphosphate hydrolases"/>
    <property type="match status" value="1"/>
</dbReference>
<protein>
    <submittedName>
        <fullName evidence="1">Uncharacterized protein</fullName>
    </submittedName>
</protein>
<keyword evidence="2" id="KW-1185">Reference proteome</keyword>
<accession>A0AAD7AE56</accession>
<organism evidence="1 2">
    <name type="scientific">Mycena albidolilacea</name>
    <dbReference type="NCBI Taxonomy" id="1033008"/>
    <lineage>
        <taxon>Eukaryota</taxon>
        <taxon>Fungi</taxon>
        <taxon>Dikarya</taxon>
        <taxon>Basidiomycota</taxon>
        <taxon>Agaricomycotina</taxon>
        <taxon>Agaricomycetes</taxon>
        <taxon>Agaricomycetidae</taxon>
        <taxon>Agaricales</taxon>
        <taxon>Marasmiineae</taxon>
        <taxon>Mycenaceae</taxon>
        <taxon>Mycena</taxon>
    </lineage>
</organism>